<dbReference type="PANTHER" id="PTHR38593">
    <property type="entry name" value="BLR2558 PROTEIN"/>
    <property type="match status" value="1"/>
</dbReference>
<dbReference type="Gene3D" id="1.20.1260.10">
    <property type="match status" value="1"/>
</dbReference>
<dbReference type="Proteomes" id="UP001430149">
    <property type="component" value="Unassembled WGS sequence"/>
</dbReference>
<evidence type="ECO:0000259" key="1">
    <source>
        <dbReference type="Pfam" id="PF13628"/>
    </source>
</evidence>
<gene>
    <name evidence="2" type="ORF">ISP19_05520</name>
</gene>
<feature type="domain" description="DUF4142" evidence="1">
    <location>
        <begin position="38"/>
        <end position="163"/>
    </location>
</feature>
<name>A0ABS2K0S4_9GAMM</name>
<evidence type="ECO:0000313" key="3">
    <source>
        <dbReference type="Proteomes" id="UP001430149"/>
    </source>
</evidence>
<dbReference type="InterPro" id="IPR025419">
    <property type="entry name" value="DUF4142"/>
</dbReference>
<keyword evidence="3" id="KW-1185">Reference proteome</keyword>
<sequence>MRKVSWFGYISTLMMVMLLTVAPELTRAADDHPSLSPEEQAFLSQAMADNAAQIAMATLALQKSKNPQVLDLANTVIRERTTLDAQLALLLAGTAKSVVNEHAIPASLQSLNGEAFDKSFAGLLVRDHNRIISAYECIKATSSNPALRDLVHDAVPQLQGNLMVALMVLRSPKWAHPAHPQTTVADSEPRTNKAAPVFFGEPLSSIVTAPW</sequence>
<dbReference type="Pfam" id="PF13628">
    <property type="entry name" value="DUF4142"/>
    <property type="match status" value="1"/>
</dbReference>
<proteinExistence type="predicted"/>
<dbReference type="PANTHER" id="PTHR38593:SF1">
    <property type="entry name" value="BLR2558 PROTEIN"/>
    <property type="match status" value="1"/>
</dbReference>
<accession>A0ABS2K0S4</accession>
<dbReference type="InterPro" id="IPR012347">
    <property type="entry name" value="Ferritin-like"/>
</dbReference>
<dbReference type="EMBL" id="JADIKE010000029">
    <property type="protein sequence ID" value="MBM7124833.1"/>
    <property type="molecule type" value="Genomic_DNA"/>
</dbReference>
<protein>
    <submittedName>
        <fullName evidence="2">DUF4142 domain-containing protein</fullName>
    </submittedName>
</protein>
<comment type="caution">
    <text evidence="2">The sequence shown here is derived from an EMBL/GenBank/DDBJ whole genome shotgun (WGS) entry which is preliminary data.</text>
</comment>
<evidence type="ECO:0000313" key="2">
    <source>
        <dbReference type="EMBL" id="MBM7124833.1"/>
    </source>
</evidence>
<reference evidence="2" key="1">
    <citation type="submission" date="2020-10" db="EMBL/GenBank/DDBJ databases">
        <title>Phylogeny of dyella-like bacteria.</title>
        <authorList>
            <person name="Fu J."/>
        </authorList>
    </citation>
    <scope>NUCLEOTIDE SEQUENCE</scope>
    <source>
        <strain evidence="2">DHOC52</strain>
    </source>
</reference>
<dbReference type="RefSeq" id="WP_204680360.1">
    <property type="nucleotide sequence ID" value="NZ_BSNR01000011.1"/>
</dbReference>
<organism evidence="2 3">
    <name type="scientific">Dyella flava</name>
    <dbReference type="NCBI Taxonomy" id="1920170"/>
    <lineage>
        <taxon>Bacteria</taxon>
        <taxon>Pseudomonadati</taxon>
        <taxon>Pseudomonadota</taxon>
        <taxon>Gammaproteobacteria</taxon>
        <taxon>Lysobacterales</taxon>
        <taxon>Rhodanobacteraceae</taxon>
        <taxon>Dyella</taxon>
    </lineage>
</organism>